<evidence type="ECO:0000256" key="2">
    <source>
        <dbReference type="ARBA" id="ARBA00023180"/>
    </source>
</evidence>
<feature type="region of interest" description="Disordered" evidence="5">
    <location>
        <begin position="66"/>
        <end position="158"/>
    </location>
</feature>
<evidence type="ECO:0000313" key="8">
    <source>
        <dbReference type="Proteomes" id="UP000694545"/>
    </source>
</evidence>
<dbReference type="Proteomes" id="UP000694545">
    <property type="component" value="Unplaced"/>
</dbReference>
<dbReference type="PANTHER" id="PTHR44427:SF1">
    <property type="entry name" value="CARCINOEMBRYONIC ANTIGEN-RELATED CELL ADHESION MOLECULE 1"/>
    <property type="match status" value="1"/>
</dbReference>
<reference evidence="7" key="1">
    <citation type="submission" date="2025-08" db="UniProtKB">
        <authorList>
            <consortium name="Ensembl"/>
        </authorList>
    </citation>
    <scope>IDENTIFICATION</scope>
</reference>
<organism evidence="7 8">
    <name type="scientific">Varanus komodoensis</name>
    <name type="common">Komodo dragon</name>
    <dbReference type="NCBI Taxonomy" id="61221"/>
    <lineage>
        <taxon>Eukaryota</taxon>
        <taxon>Metazoa</taxon>
        <taxon>Chordata</taxon>
        <taxon>Craniata</taxon>
        <taxon>Vertebrata</taxon>
        <taxon>Euteleostomi</taxon>
        <taxon>Lepidosauria</taxon>
        <taxon>Squamata</taxon>
        <taxon>Bifurcata</taxon>
        <taxon>Unidentata</taxon>
        <taxon>Episquamata</taxon>
        <taxon>Toxicofera</taxon>
        <taxon>Anguimorpha</taxon>
        <taxon>Paleoanguimorpha</taxon>
        <taxon>Varanoidea</taxon>
        <taxon>Varanidae</taxon>
        <taxon>Varanus</taxon>
    </lineage>
</organism>
<dbReference type="InterPro" id="IPR013106">
    <property type="entry name" value="Ig_V-set"/>
</dbReference>
<keyword evidence="1" id="KW-0732">Signal</keyword>
<dbReference type="InterPro" id="IPR013783">
    <property type="entry name" value="Ig-like_fold"/>
</dbReference>
<evidence type="ECO:0000259" key="6">
    <source>
        <dbReference type="Pfam" id="PF07686"/>
    </source>
</evidence>
<protein>
    <recommendedName>
        <fullName evidence="6">Immunoglobulin V-set domain-containing protein</fullName>
    </recommendedName>
</protein>
<dbReference type="AlphaFoldDB" id="A0A8D2JJ09"/>
<evidence type="ECO:0000256" key="4">
    <source>
        <dbReference type="ARBA" id="ARBA00038222"/>
    </source>
</evidence>
<evidence type="ECO:0000256" key="5">
    <source>
        <dbReference type="SAM" id="MobiDB-lite"/>
    </source>
</evidence>
<evidence type="ECO:0000256" key="1">
    <source>
        <dbReference type="ARBA" id="ARBA00022729"/>
    </source>
</evidence>
<accession>A0A8D2JJ09</accession>
<dbReference type="PANTHER" id="PTHR44427">
    <property type="entry name" value="CARCINOEMBRYONIC ANTIGEN-RELATED CELL ADHESION MOLECULE 19"/>
    <property type="match status" value="1"/>
</dbReference>
<name>A0A8D2JJ09_VARKO</name>
<dbReference type="Pfam" id="PF07686">
    <property type="entry name" value="V-set"/>
    <property type="match status" value="1"/>
</dbReference>
<evidence type="ECO:0000313" key="7">
    <source>
        <dbReference type="Ensembl" id="ENSVKKP00000009975.1"/>
    </source>
</evidence>
<evidence type="ECO:0000256" key="3">
    <source>
        <dbReference type="ARBA" id="ARBA00023319"/>
    </source>
</evidence>
<comment type="similarity">
    <text evidence="4">Belongs to the immunoglobulin superfamily. CEA family.</text>
</comment>
<dbReference type="Gene3D" id="2.60.40.10">
    <property type="entry name" value="Immunoglobulins"/>
    <property type="match status" value="2"/>
</dbReference>
<reference evidence="7" key="2">
    <citation type="submission" date="2025-09" db="UniProtKB">
        <authorList>
            <consortium name="Ensembl"/>
        </authorList>
    </citation>
    <scope>IDENTIFICATION</scope>
</reference>
<keyword evidence="2" id="KW-0325">Glycoprotein</keyword>
<sequence>SLTPGGSLKNAISCSWFRGRVTDLTKRIFQYHLPPNTLGQVNGPAFTGRETGGPDCSLHIRNLTLTDSGNYTRPRPLARRFSAEGRGGLRSHRAGARSTGRGAGSEPGTRPSPRPSPAMGRAGPGRLGQSPSGRRRSWPAALLGGESGRGPFDSPSFSVSPCTGSPAACIPQAGSRAGCRTTVPINSFLARMKKPDQQDWGWNGLIDVLKALTPAIHSCILLTAASILSSCLPLTQAQEVIPITRTPENPRTGQNMTLRAGGTLEKVVLCSWFRGTVTDVTKRIFVYYLPPLTQGQVNGPSYTGRETAGPDCSLHIRNLTLNDSGNYTLSKVGAVTAVGHVTIEFSVHEIHGSPLRDTTQWKGSLKQPETWKNPSTIPFQGV</sequence>
<dbReference type="InterPro" id="IPR050831">
    <property type="entry name" value="CEA_cell_adhesion"/>
</dbReference>
<dbReference type="InterPro" id="IPR036179">
    <property type="entry name" value="Ig-like_dom_sf"/>
</dbReference>
<feature type="domain" description="Immunoglobulin V-set" evidence="6">
    <location>
        <begin position="252"/>
        <end position="331"/>
    </location>
</feature>
<dbReference type="SUPFAM" id="SSF48726">
    <property type="entry name" value="Immunoglobulin"/>
    <property type="match status" value="2"/>
</dbReference>
<proteinExistence type="inferred from homology"/>
<keyword evidence="3" id="KW-0393">Immunoglobulin domain</keyword>
<dbReference type="Ensembl" id="ENSVKKT00000010224.1">
    <property type="protein sequence ID" value="ENSVKKP00000009975.1"/>
    <property type="gene ID" value="ENSVKKG00000007036.1"/>
</dbReference>
<keyword evidence="8" id="KW-1185">Reference proteome</keyword>